<organism evidence="1 2">
    <name type="scientific">Bradyrhizobium huanghuaihaiense</name>
    <dbReference type="NCBI Taxonomy" id="990078"/>
    <lineage>
        <taxon>Bacteria</taxon>
        <taxon>Pseudomonadati</taxon>
        <taxon>Pseudomonadota</taxon>
        <taxon>Alphaproteobacteria</taxon>
        <taxon>Hyphomicrobiales</taxon>
        <taxon>Nitrobacteraceae</taxon>
        <taxon>Bradyrhizobium</taxon>
    </lineage>
</organism>
<comment type="caution">
    <text evidence="1">The sequence shown here is derived from an EMBL/GenBank/DDBJ whole genome shotgun (WGS) entry which is preliminary data.</text>
</comment>
<name>A0A562RXU1_9BRAD</name>
<sequence length="278" mass="30213">MPILGCGDHLTVMGCYQTKVELVSVMAWPNRSDEVARHQFIASVMAANLGELQSSAEALPDPAAAADWAETIDAIYNHEEWSNALDVTRRRFDEAGSYRAVAQASGLASIEAVIRKCEKGWFSAGLILALIRRMHQNHELAGGASVNKAVHIVEKTGFPLVLRNRKDLLKAWTGYRPVAHFCAALFDAVTRSLANETAGNIEGGPLDDVMCFLGEAQAYLDFGVSYSAPRSAEKLLDPHEVWRIPEDARVNSSLRDPAPLSGKLLAAAQSYKAAIPQV</sequence>
<gene>
    <name evidence="1" type="ORF">IQ16_01942</name>
</gene>
<accession>A0A562RXU1</accession>
<proteinExistence type="predicted"/>
<evidence type="ECO:0000313" key="1">
    <source>
        <dbReference type="EMBL" id="TWI73798.1"/>
    </source>
</evidence>
<reference evidence="1 2" key="1">
    <citation type="journal article" date="2015" name="Stand. Genomic Sci.">
        <title>Genomic Encyclopedia of Bacterial and Archaeal Type Strains, Phase III: the genomes of soil and plant-associated and newly described type strains.</title>
        <authorList>
            <person name="Whitman W.B."/>
            <person name="Woyke T."/>
            <person name="Klenk H.P."/>
            <person name="Zhou Y."/>
            <person name="Lilburn T.G."/>
            <person name="Beck B.J."/>
            <person name="De Vos P."/>
            <person name="Vandamme P."/>
            <person name="Eisen J.A."/>
            <person name="Garrity G."/>
            <person name="Hugenholtz P."/>
            <person name="Kyrpides N.C."/>
        </authorList>
    </citation>
    <scope>NUCLEOTIDE SEQUENCE [LARGE SCALE GENOMIC DNA]</scope>
    <source>
        <strain evidence="1 2">CGMCC 1.10948</strain>
    </source>
</reference>
<dbReference type="EMBL" id="VLLA01000003">
    <property type="protein sequence ID" value="TWI73798.1"/>
    <property type="molecule type" value="Genomic_DNA"/>
</dbReference>
<keyword evidence="2" id="KW-1185">Reference proteome</keyword>
<evidence type="ECO:0000313" key="2">
    <source>
        <dbReference type="Proteomes" id="UP000316291"/>
    </source>
</evidence>
<dbReference type="OrthoDB" id="7367471at2"/>
<dbReference type="Proteomes" id="UP000316291">
    <property type="component" value="Unassembled WGS sequence"/>
</dbReference>
<protein>
    <submittedName>
        <fullName evidence="1">Uncharacterized protein</fullName>
    </submittedName>
</protein>
<dbReference type="AlphaFoldDB" id="A0A562RXU1"/>